<dbReference type="InParanoid" id="G0R1K2"/>
<dbReference type="GeneID" id="14904740"/>
<evidence type="ECO:0000313" key="3">
    <source>
        <dbReference type="Proteomes" id="UP000008983"/>
    </source>
</evidence>
<proteinExistence type="predicted"/>
<feature type="region of interest" description="Disordered" evidence="1">
    <location>
        <begin position="73"/>
        <end position="101"/>
    </location>
</feature>
<dbReference type="EMBL" id="GL984221">
    <property type="protein sequence ID" value="EGR28651.1"/>
    <property type="molecule type" value="Genomic_DNA"/>
</dbReference>
<sequence length="161" mass="19325">MNVVRPPELWNYPKVIEEHHKFRCIAKPRQCYDDLRIDEIDKNINILADKLNNFRRFTWKELVERVIDVYGSKYNDKPSSIDPREDPDWEQPEPTPHEIQVQKNREIKMKQLMENQALIEAVKNQQMGIGQDENKENKDIKDNKINKDNKENKNNKNNNKK</sequence>
<feature type="compositionally biased region" description="Basic and acidic residues" evidence="1">
    <location>
        <begin position="132"/>
        <end position="154"/>
    </location>
</feature>
<dbReference type="AlphaFoldDB" id="G0R1K2"/>
<keyword evidence="3" id="KW-1185">Reference proteome</keyword>
<evidence type="ECO:0000256" key="1">
    <source>
        <dbReference type="SAM" id="MobiDB-lite"/>
    </source>
</evidence>
<evidence type="ECO:0000313" key="2">
    <source>
        <dbReference type="EMBL" id="EGR28651.1"/>
    </source>
</evidence>
<organism evidence="2 3">
    <name type="scientific">Ichthyophthirius multifiliis</name>
    <name type="common">White spot disease agent</name>
    <name type="synonym">Ich</name>
    <dbReference type="NCBI Taxonomy" id="5932"/>
    <lineage>
        <taxon>Eukaryota</taxon>
        <taxon>Sar</taxon>
        <taxon>Alveolata</taxon>
        <taxon>Ciliophora</taxon>
        <taxon>Intramacronucleata</taxon>
        <taxon>Oligohymenophorea</taxon>
        <taxon>Hymenostomatida</taxon>
        <taxon>Ophryoglenina</taxon>
        <taxon>Ichthyophthirius</taxon>
    </lineage>
</organism>
<feature type="region of interest" description="Disordered" evidence="1">
    <location>
        <begin position="124"/>
        <end position="161"/>
    </location>
</feature>
<reference evidence="2 3" key="1">
    <citation type="submission" date="2011-07" db="EMBL/GenBank/DDBJ databases">
        <authorList>
            <person name="Coyne R."/>
            <person name="Brami D."/>
            <person name="Johnson J."/>
            <person name="Hostetler J."/>
            <person name="Hannick L."/>
            <person name="Clark T."/>
            <person name="Cassidy-Hanley D."/>
            <person name="Inman J."/>
        </authorList>
    </citation>
    <scope>NUCLEOTIDE SEQUENCE [LARGE SCALE GENOMIC DNA]</scope>
    <source>
        <strain evidence="2 3">G5</strain>
    </source>
</reference>
<dbReference type="Proteomes" id="UP000008983">
    <property type="component" value="Unassembled WGS sequence"/>
</dbReference>
<protein>
    <submittedName>
        <fullName evidence="2">Uncharacterized protein</fullName>
    </submittedName>
</protein>
<gene>
    <name evidence="2" type="ORF">IMG5_171050</name>
</gene>
<accession>G0R1K2</accession>
<name>G0R1K2_ICHMU</name>
<dbReference type="RefSeq" id="XP_004029887.1">
    <property type="nucleotide sequence ID" value="XM_004029839.1"/>
</dbReference>